<dbReference type="EMBL" id="VWZI01016202">
    <property type="protein sequence ID" value="NXG49543.1"/>
    <property type="molecule type" value="Genomic_DNA"/>
</dbReference>
<dbReference type="InterPro" id="IPR013783">
    <property type="entry name" value="Ig-like_fold"/>
</dbReference>
<reference evidence="6 7" key="1">
    <citation type="submission" date="2019-09" db="EMBL/GenBank/DDBJ databases">
        <title>Bird 10,000 Genomes (B10K) Project - Family phase.</title>
        <authorList>
            <person name="Zhang G."/>
        </authorList>
    </citation>
    <scope>NUCLEOTIDE SEQUENCE [LARGE SCALE GENOMIC DNA]</scope>
    <source>
        <strain evidence="6">B10K-DU-001-24</strain>
        <tissue evidence="6">Muscle</tissue>
    </source>
</reference>
<gene>
    <name evidence="6" type="primary">Trem2</name>
    <name evidence="6" type="ORF">PSIHAE_R04046</name>
</gene>
<feature type="non-terminal residue" evidence="6">
    <location>
        <position position="1"/>
    </location>
</feature>
<keyword evidence="3" id="KW-0393">Immunoglobulin domain</keyword>
<evidence type="ECO:0000256" key="1">
    <source>
        <dbReference type="ARBA" id="ARBA00022729"/>
    </source>
</evidence>
<dbReference type="PANTHER" id="PTHR16423:SF6">
    <property type="entry name" value="TRIGGERING RECEPTOR EXPRESSED ON MYELOID CELLS 2-RELATED"/>
    <property type="match status" value="1"/>
</dbReference>
<dbReference type="GO" id="GO:0009986">
    <property type="term" value="C:cell surface"/>
    <property type="evidence" value="ECO:0007669"/>
    <property type="project" value="TreeGrafter"/>
</dbReference>
<keyword evidence="4" id="KW-1133">Transmembrane helix</keyword>
<dbReference type="SMART" id="SM00409">
    <property type="entry name" value="IG"/>
    <property type="match status" value="1"/>
</dbReference>
<dbReference type="InterPro" id="IPR052314">
    <property type="entry name" value="Immune_rcpt_domain"/>
</dbReference>
<dbReference type="InterPro" id="IPR003599">
    <property type="entry name" value="Ig_sub"/>
</dbReference>
<evidence type="ECO:0000256" key="2">
    <source>
        <dbReference type="ARBA" id="ARBA00023157"/>
    </source>
</evidence>
<name>A0A7K9CAB9_9PICI</name>
<evidence type="ECO:0000259" key="5">
    <source>
        <dbReference type="SMART" id="SM00409"/>
    </source>
</evidence>
<dbReference type="InterPro" id="IPR036179">
    <property type="entry name" value="Ig-like_dom_sf"/>
</dbReference>
<keyword evidence="2" id="KW-1015">Disulfide bond</keyword>
<keyword evidence="1" id="KW-0732">Signal</keyword>
<evidence type="ECO:0000313" key="7">
    <source>
        <dbReference type="Proteomes" id="UP000574528"/>
    </source>
</evidence>
<evidence type="ECO:0000313" key="6">
    <source>
        <dbReference type="EMBL" id="NXG49543.1"/>
    </source>
</evidence>
<evidence type="ECO:0000256" key="3">
    <source>
        <dbReference type="ARBA" id="ARBA00023319"/>
    </source>
</evidence>
<feature type="non-terminal residue" evidence="6">
    <location>
        <position position="201"/>
    </location>
</feature>
<feature type="transmembrane region" description="Helical" evidence="4">
    <location>
        <begin position="142"/>
        <end position="164"/>
    </location>
</feature>
<dbReference type="AlphaFoldDB" id="A0A7K9CAB9"/>
<evidence type="ECO:0000256" key="4">
    <source>
        <dbReference type="SAM" id="Phobius"/>
    </source>
</evidence>
<dbReference type="SUPFAM" id="SSF48726">
    <property type="entry name" value="Immunoglobulin"/>
    <property type="match status" value="1"/>
</dbReference>
<dbReference type="Proteomes" id="UP000574528">
    <property type="component" value="Unassembled WGS sequence"/>
</dbReference>
<dbReference type="InterPro" id="IPR013106">
    <property type="entry name" value="Ig_V-set"/>
</dbReference>
<dbReference type="PANTHER" id="PTHR16423">
    <property type="entry name" value="TREM-LIKE TRANSCRIPT PROTEIN"/>
    <property type="match status" value="1"/>
</dbReference>
<dbReference type="Gene3D" id="2.60.40.10">
    <property type="entry name" value="Immunoglobulins"/>
    <property type="match status" value="1"/>
</dbReference>
<keyword evidence="7" id="KW-1185">Reference proteome</keyword>
<dbReference type="Pfam" id="PF07686">
    <property type="entry name" value="V-set"/>
    <property type="match status" value="1"/>
</dbReference>
<sequence>AGCVSENITVVYGTEGGSISVNCSYKPQQHLWREKSWCRQEEQSQQCQQVVSIRRFLLPFLRKWNGSTSIRDDIYAGILTITIRQLRKQDAGLYQCKTHGLGGTKSLGKVRVEVLPGRVHQPHLAAFMLPHSLPAAAADFTAFYSFAGFLLAKFVVAVLIFAIVSSRRQRAAEQQDPGLQDLPFAAAPAAHGSSPSWQSTA</sequence>
<keyword evidence="4" id="KW-0812">Transmembrane</keyword>
<dbReference type="GO" id="GO:0038023">
    <property type="term" value="F:signaling receptor activity"/>
    <property type="evidence" value="ECO:0007669"/>
    <property type="project" value="TreeGrafter"/>
</dbReference>
<keyword evidence="4" id="KW-0472">Membrane</keyword>
<protein>
    <submittedName>
        <fullName evidence="6">TREM2 protein</fullName>
    </submittedName>
</protein>
<organism evidence="6 7">
    <name type="scientific">Psilopogon haemacephalus</name>
    <name type="common">coppersmith barbet</name>
    <dbReference type="NCBI Taxonomy" id="2585815"/>
    <lineage>
        <taxon>Eukaryota</taxon>
        <taxon>Metazoa</taxon>
        <taxon>Chordata</taxon>
        <taxon>Craniata</taxon>
        <taxon>Vertebrata</taxon>
        <taxon>Euteleostomi</taxon>
        <taxon>Archelosauria</taxon>
        <taxon>Archosauria</taxon>
        <taxon>Dinosauria</taxon>
        <taxon>Saurischia</taxon>
        <taxon>Theropoda</taxon>
        <taxon>Coelurosauria</taxon>
        <taxon>Aves</taxon>
        <taxon>Neognathae</taxon>
        <taxon>Neoaves</taxon>
        <taxon>Telluraves</taxon>
        <taxon>Coraciimorphae</taxon>
        <taxon>Piciformes</taxon>
        <taxon>Megalaimidae</taxon>
        <taxon>Psilopogon</taxon>
    </lineage>
</organism>
<dbReference type="OrthoDB" id="9805957at2759"/>
<comment type="caution">
    <text evidence="6">The sequence shown here is derived from an EMBL/GenBank/DDBJ whole genome shotgun (WGS) entry which is preliminary data.</text>
</comment>
<proteinExistence type="predicted"/>
<feature type="domain" description="Immunoglobulin" evidence="5">
    <location>
        <begin position="8"/>
        <end position="115"/>
    </location>
</feature>
<accession>A0A7K9CAB9</accession>